<accession>A0AAD7EZF5</accession>
<gene>
    <name evidence="1" type="ORF">DFH08DRAFT_846895</name>
</gene>
<sequence>MLPVGSVNTLPYEVLAEILDLEDITDRQLHKIEYKCSVEIGAGDQEASCVGGDIHVGGEVPDFELAGAESNLLEDPDAVATMGHGRDVAEELPRSAGEGETFVAHVGDLVLLAIGGLVAADQGRSLLREVGWLRIITNAYTDTKNNPTLNSIPTDIPLELRLSENGMACTKDMAQSARGMSLNNIGVVQLGVGCGSSEWIRGIEAAFIQFEAKVLCHSVVHRASDGAHGRPFSS</sequence>
<dbReference type="Proteomes" id="UP001218218">
    <property type="component" value="Unassembled WGS sequence"/>
</dbReference>
<proteinExistence type="predicted"/>
<evidence type="ECO:0000313" key="2">
    <source>
        <dbReference type="Proteomes" id="UP001218218"/>
    </source>
</evidence>
<reference evidence="1" key="1">
    <citation type="submission" date="2023-03" db="EMBL/GenBank/DDBJ databases">
        <title>Massive genome expansion in bonnet fungi (Mycena s.s.) driven by repeated elements and novel gene families across ecological guilds.</title>
        <authorList>
            <consortium name="Lawrence Berkeley National Laboratory"/>
            <person name="Harder C.B."/>
            <person name="Miyauchi S."/>
            <person name="Viragh M."/>
            <person name="Kuo A."/>
            <person name="Thoen E."/>
            <person name="Andreopoulos B."/>
            <person name="Lu D."/>
            <person name="Skrede I."/>
            <person name="Drula E."/>
            <person name="Henrissat B."/>
            <person name="Morin E."/>
            <person name="Kohler A."/>
            <person name="Barry K."/>
            <person name="LaButti K."/>
            <person name="Morin E."/>
            <person name="Salamov A."/>
            <person name="Lipzen A."/>
            <person name="Mereny Z."/>
            <person name="Hegedus B."/>
            <person name="Baldrian P."/>
            <person name="Stursova M."/>
            <person name="Weitz H."/>
            <person name="Taylor A."/>
            <person name="Grigoriev I.V."/>
            <person name="Nagy L.G."/>
            <person name="Martin F."/>
            <person name="Kauserud H."/>
        </authorList>
    </citation>
    <scope>NUCLEOTIDE SEQUENCE</scope>
    <source>
        <strain evidence="1">CBHHK002</strain>
    </source>
</reference>
<dbReference type="AlphaFoldDB" id="A0AAD7EZF5"/>
<dbReference type="EMBL" id="JARIHO010000006">
    <property type="protein sequence ID" value="KAJ7359744.1"/>
    <property type="molecule type" value="Genomic_DNA"/>
</dbReference>
<keyword evidence="2" id="KW-1185">Reference proteome</keyword>
<comment type="caution">
    <text evidence="1">The sequence shown here is derived from an EMBL/GenBank/DDBJ whole genome shotgun (WGS) entry which is preliminary data.</text>
</comment>
<name>A0AAD7EZF5_9AGAR</name>
<evidence type="ECO:0000313" key="1">
    <source>
        <dbReference type="EMBL" id="KAJ7359744.1"/>
    </source>
</evidence>
<organism evidence="1 2">
    <name type="scientific">Mycena albidolilacea</name>
    <dbReference type="NCBI Taxonomy" id="1033008"/>
    <lineage>
        <taxon>Eukaryota</taxon>
        <taxon>Fungi</taxon>
        <taxon>Dikarya</taxon>
        <taxon>Basidiomycota</taxon>
        <taxon>Agaricomycotina</taxon>
        <taxon>Agaricomycetes</taxon>
        <taxon>Agaricomycetidae</taxon>
        <taxon>Agaricales</taxon>
        <taxon>Marasmiineae</taxon>
        <taxon>Mycenaceae</taxon>
        <taxon>Mycena</taxon>
    </lineage>
</organism>
<protein>
    <submittedName>
        <fullName evidence="1">Uncharacterized protein</fullName>
    </submittedName>
</protein>